<dbReference type="Gene3D" id="3.40.50.150">
    <property type="entry name" value="Vaccinia Virus protein VP39"/>
    <property type="match status" value="1"/>
</dbReference>
<dbReference type="AlphaFoldDB" id="A0A1M6R2W4"/>
<keyword evidence="2" id="KW-1185">Reference proteome</keyword>
<dbReference type="Proteomes" id="UP000183994">
    <property type="component" value="Unassembled WGS sequence"/>
</dbReference>
<protein>
    <recommendedName>
        <fullName evidence="3">Methyltransferase domain-containing protein</fullName>
    </recommendedName>
</protein>
<dbReference type="EMBL" id="FQZU01000021">
    <property type="protein sequence ID" value="SHK26845.1"/>
    <property type="molecule type" value="Genomic_DNA"/>
</dbReference>
<sequence>MGLEKVNLTGLQGKTPDFMKPVIRPFARWMFFFCARLLRECYPEQDARLWSNRELKKFADLFSGDIINVSGWKDEDKEGGFYSDYFTQKSSYTVSNVGRGARGSRGDSLDLTLDLESPLPPELHQKYDVAFNHTTLEHVYDVQTSIGNICKLSRDIVIVVVPFLQMVHWEPGSYGDYWRFTPFAMDQMLQENGFHTLYASHNDNPLHAVYLFYVASRRPENWKDRFPPRTEFDRTNAPGTLAFRHIVKS</sequence>
<dbReference type="RefSeq" id="WP_073477248.1">
    <property type="nucleotide sequence ID" value="NZ_FQZU01000021.1"/>
</dbReference>
<dbReference type="InterPro" id="IPR029063">
    <property type="entry name" value="SAM-dependent_MTases_sf"/>
</dbReference>
<reference evidence="2" key="1">
    <citation type="submission" date="2016-11" db="EMBL/GenBank/DDBJ databases">
        <authorList>
            <person name="Varghese N."/>
            <person name="Submissions S."/>
        </authorList>
    </citation>
    <scope>NUCLEOTIDE SEQUENCE [LARGE SCALE GENOMIC DNA]</scope>
    <source>
        <strain evidence="2">DSM 16219</strain>
    </source>
</reference>
<evidence type="ECO:0000313" key="1">
    <source>
        <dbReference type="EMBL" id="SHK26845.1"/>
    </source>
</evidence>
<dbReference type="SUPFAM" id="SSF53335">
    <property type="entry name" value="S-adenosyl-L-methionine-dependent methyltransferases"/>
    <property type="match status" value="1"/>
</dbReference>
<name>A0A1M6R2W4_9BACT</name>
<evidence type="ECO:0000313" key="2">
    <source>
        <dbReference type="Proteomes" id="UP000183994"/>
    </source>
</evidence>
<proteinExistence type="predicted"/>
<organism evidence="1 2">
    <name type="scientific">Desulfatibacillum alkenivorans DSM 16219</name>
    <dbReference type="NCBI Taxonomy" id="1121393"/>
    <lineage>
        <taxon>Bacteria</taxon>
        <taxon>Pseudomonadati</taxon>
        <taxon>Thermodesulfobacteriota</taxon>
        <taxon>Desulfobacteria</taxon>
        <taxon>Desulfobacterales</taxon>
        <taxon>Desulfatibacillaceae</taxon>
        <taxon>Desulfatibacillum</taxon>
    </lineage>
</organism>
<dbReference type="STRING" id="1121393.SAMN02745216_03178"/>
<gene>
    <name evidence="1" type="ORF">SAMN02745216_03178</name>
</gene>
<evidence type="ECO:0008006" key="3">
    <source>
        <dbReference type="Google" id="ProtNLM"/>
    </source>
</evidence>
<dbReference type="OrthoDB" id="163232at2"/>
<accession>A0A1M6R2W4</accession>